<dbReference type="Gene3D" id="3.30.60.30">
    <property type="match status" value="2"/>
</dbReference>
<protein>
    <submittedName>
        <fullName evidence="3">IBD3-like protein</fullName>
    </submittedName>
</protein>
<dbReference type="InterPro" id="IPR002350">
    <property type="entry name" value="Kazal_dom"/>
</dbReference>
<evidence type="ECO:0000313" key="3">
    <source>
        <dbReference type="EMBL" id="WAR09001.1"/>
    </source>
</evidence>
<reference evidence="3" key="1">
    <citation type="submission" date="2022-11" db="EMBL/GenBank/DDBJ databases">
        <title>Centuries of genome instability and evolution in soft-shell clam transmissible cancer (bioRxiv).</title>
        <authorList>
            <person name="Hart S.F.M."/>
            <person name="Yonemitsu M.A."/>
            <person name="Giersch R.M."/>
            <person name="Beal B.F."/>
            <person name="Arriagada G."/>
            <person name="Davis B.W."/>
            <person name="Ostrander E.A."/>
            <person name="Goff S.P."/>
            <person name="Metzger M.J."/>
        </authorList>
    </citation>
    <scope>NUCLEOTIDE SEQUENCE</scope>
    <source>
        <strain evidence="3">MELC-2E11</strain>
        <tissue evidence="3">Siphon/mantle</tissue>
    </source>
</reference>
<dbReference type="PROSITE" id="PS00282">
    <property type="entry name" value="KAZAL_1"/>
    <property type="match status" value="1"/>
</dbReference>
<sequence>MRSVISCLLVVAVLAAANAKTPTCGCIAQWDPVCGEDGNTYGNMCELGCANVAFGSQGQCPCACTKDLNPVCGNDGITYNNECLMECNGATLASSGSC</sequence>
<proteinExistence type="predicted"/>
<feature type="signal peptide" evidence="1">
    <location>
        <begin position="1"/>
        <end position="19"/>
    </location>
</feature>
<dbReference type="InterPro" id="IPR036058">
    <property type="entry name" value="Kazal_dom_sf"/>
</dbReference>
<keyword evidence="1" id="KW-0732">Signal</keyword>
<dbReference type="PANTHER" id="PTHR21131">
    <property type="entry name" value="SERINE-TYPE ENDOPEPTIDASE INHIBITOR"/>
    <property type="match status" value="1"/>
</dbReference>
<dbReference type="EMBL" id="CP111017">
    <property type="protein sequence ID" value="WAR09001.1"/>
    <property type="molecule type" value="Genomic_DNA"/>
</dbReference>
<dbReference type="PROSITE" id="PS51465">
    <property type="entry name" value="KAZAL_2"/>
    <property type="match status" value="2"/>
</dbReference>
<dbReference type="InterPro" id="IPR053265">
    <property type="entry name" value="Serpin"/>
</dbReference>
<organism evidence="3 4">
    <name type="scientific">Mya arenaria</name>
    <name type="common">Soft-shell clam</name>
    <dbReference type="NCBI Taxonomy" id="6604"/>
    <lineage>
        <taxon>Eukaryota</taxon>
        <taxon>Metazoa</taxon>
        <taxon>Spiralia</taxon>
        <taxon>Lophotrochozoa</taxon>
        <taxon>Mollusca</taxon>
        <taxon>Bivalvia</taxon>
        <taxon>Autobranchia</taxon>
        <taxon>Heteroconchia</taxon>
        <taxon>Euheterodonta</taxon>
        <taxon>Imparidentia</taxon>
        <taxon>Neoheterodontei</taxon>
        <taxon>Myida</taxon>
        <taxon>Myoidea</taxon>
        <taxon>Myidae</taxon>
        <taxon>Mya</taxon>
    </lineage>
</organism>
<dbReference type="SUPFAM" id="SSF100895">
    <property type="entry name" value="Kazal-type serine protease inhibitors"/>
    <property type="match status" value="2"/>
</dbReference>
<keyword evidence="4" id="KW-1185">Reference proteome</keyword>
<dbReference type="SMART" id="SM00280">
    <property type="entry name" value="KAZAL"/>
    <property type="match status" value="2"/>
</dbReference>
<evidence type="ECO:0000259" key="2">
    <source>
        <dbReference type="PROSITE" id="PS51465"/>
    </source>
</evidence>
<dbReference type="Proteomes" id="UP001164746">
    <property type="component" value="Chromosome 6"/>
</dbReference>
<dbReference type="Pfam" id="PF00050">
    <property type="entry name" value="Kazal_1"/>
    <property type="match status" value="1"/>
</dbReference>
<evidence type="ECO:0000256" key="1">
    <source>
        <dbReference type="SAM" id="SignalP"/>
    </source>
</evidence>
<feature type="chain" id="PRO_5045268556" evidence="1">
    <location>
        <begin position="20"/>
        <end position="98"/>
    </location>
</feature>
<dbReference type="CDD" id="cd00104">
    <property type="entry name" value="KAZAL_FS"/>
    <property type="match status" value="1"/>
</dbReference>
<dbReference type="Pfam" id="PF07648">
    <property type="entry name" value="Kazal_2"/>
    <property type="match status" value="1"/>
</dbReference>
<feature type="domain" description="Kazal-like" evidence="2">
    <location>
        <begin position="18"/>
        <end position="51"/>
    </location>
</feature>
<dbReference type="PANTHER" id="PTHR21131:SF0">
    <property type="entry name" value="GEO10195P1-RELATED"/>
    <property type="match status" value="1"/>
</dbReference>
<evidence type="ECO:0000313" key="4">
    <source>
        <dbReference type="Proteomes" id="UP001164746"/>
    </source>
</evidence>
<accession>A0ABY7EJP0</accession>
<gene>
    <name evidence="3" type="ORF">MAR_018959</name>
</gene>
<feature type="domain" description="Kazal-like" evidence="2">
    <location>
        <begin position="54"/>
        <end position="98"/>
    </location>
</feature>
<name>A0ABY7EJP0_MYAAR</name>